<dbReference type="SUPFAM" id="SSF55021">
    <property type="entry name" value="ACT-like"/>
    <property type="match status" value="2"/>
</dbReference>
<dbReference type="PIRSF" id="PIRSF006288">
    <property type="entry name" value="PII_uridyltransf"/>
    <property type="match status" value="1"/>
</dbReference>
<evidence type="ECO:0000313" key="12">
    <source>
        <dbReference type="Proteomes" id="UP000319478"/>
    </source>
</evidence>
<dbReference type="InterPro" id="IPR045865">
    <property type="entry name" value="ACT-like_dom_sf"/>
</dbReference>
<evidence type="ECO:0000256" key="8">
    <source>
        <dbReference type="SAM" id="MobiDB-lite"/>
    </source>
</evidence>
<dbReference type="SUPFAM" id="SSF81593">
    <property type="entry name" value="Nucleotidyltransferase substrate binding subunit/domain"/>
    <property type="match status" value="1"/>
</dbReference>
<comment type="catalytic activity">
    <reaction evidence="7">
        <text>[protein-PII]-uridylyl-L-tyrosine + H2O = [protein-PII]-L-tyrosine + UMP + H(+)</text>
        <dbReference type="Rhea" id="RHEA:48600"/>
        <dbReference type="Rhea" id="RHEA-COMP:12147"/>
        <dbReference type="Rhea" id="RHEA-COMP:12148"/>
        <dbReference type="ChEBI" id="CHEBI:15377"/>
        <dbReference type="ChEBI" id="CHEBI:15378"/>
        <dbReference type="ChEBI" id="CHEBI:46858"/>
        <dbReference type="ChEBI" id="CHEBI:57865"/>
        <dbReference type="ChEBI" id="CHEBI:90602"/>
    </reaction>
</comment>
<evidence type="ECO:0000256" key="4">
    <source>
        <dbReference type="ARBA" id="ARBA00022801"/>
    </source>
</evidence>
<dbReference type="Gene3D" id="1.20.120.330">
    <property type="entry name" value="Nucleotidyltransferases domain 2"/>
    <property type="match status" value="1"/>
</dbReference>
<comment type="catalytic activity">
    <reaction evidence="7">
        <text>[protein-PII]-L-tyrosine + UTP = [protein-PII]-uridylyl-L-tyrosine + diphosphate</text>
        <dbReference type="Rhea" id="RHEA:13673"/>
        <dbReference type="Rhea" id="RHEA-COMP:12147"/>
        <dbReference type="Rhea" id="RHEA-COMP:12148"/>
        <dbReference type="ChEBI" id="CHEBI:33019"/>
        <dbReference type="ChEBI" id="CHEBI:46398"/>
        <dbReference type="ChEBI" id="CHEBI:46858"/>
        <dbReference type="ChEBI" id="CHEBI:90602"/>
        <dbReference type="EC" id="2.7.7.59"/>
    </reaction>
</comment>
<dbReference type="PANTHER" id="PTHR47320">
    <property type="entry name" value="BIFUNCTIONAL URIDYLYLTRANSFERASE/URIDYLYL-REMOVING ENZYME"/>
    <property type="match status" value="1"/>
</dbReference>
<dbReference type="CDD" id="cd04900">
    <property type="entry name" value="ACT_UUR-like_1"/>
    <property type="match status" value="1"/>
</dbReference>
<evidence type="ECO:0000259" key="9">
    <source>
        <dbReference type="PROSITE" id="PS51671"/>
    </source>
</evidence>
<dbReference type="EMBL" id="BJNN01000136">
    <property type="protein sequence ID" value="GEC64785.1"/>
    <property type="molecule type" value="Genomic_DNA"/>
</dbReference>
<comment type="similarity">
    <text evidence="7">Belongs to the GlnD family.</text>
</comment>
<comment type="function">
    <text evidence="7">Modifies, by uridylylation and deuridylylation, the PII regulatory proteins (GlnB and homologs), in response to the nitrogen status of the cell that GlnD senses through the glutamine level. Under low glutamine levels, catalyzes the conversion of the PII proteins and UTP to PII-UMP and PPi, while under higher glutamine levels, GlnD hydrolyzes PII-UMP to PII and UMP (deuridylylation). Thus, controls uridylylation state and activity of the PII proteins, and plays an important role in the regulation of nitrogen metabolism.</text>
</comment>
<comment type="caution">
    <text evidence="7">Lacks conserved residue(s) required for the propagation of feature annotation.</text>
</comment>
<keyword evidence="3" id="KW-0677">Repeat</keyword>
<dbReference type="InterPro" id="IPR002934">
    <property type="entry name" value="Polymerase_NTP_transf_dom"/>
</dbReference>
<feature type="domain" description="ACT" evidence="9">
    <location>
        <begin position="778"/>
        <end position="863"/>
    </location>
</feature>
<feature type="domain" description="ACT" evidence="9">
    <location>
        <begin position="891"/>
        <end position="972"/>
    </location>
</feature>
<dbReference type="NCBIfam" id="NF003467">
    <property type="entry name" value="PRK05092.1"/>
    <property type="match status" value="1"/>
</dbReference>
<dbReference type="CDD" id="cd00077">
    <property type="entry name" value="HDc"/>
    <property type="match status" value="1"/>
</dbReference>
<protein>
    <recommendedName>
        <fullName evidence="7">Bifunctional uridylyltransferase/uridylyl-removing enzyme</fullName>
        <shortName evidence="7">UTase/UR</shortName>
    </recommendedName>
    <alternativeName>
        <fullName evidence="7">Bifunctional [protein-PII] modification enzyme</fullName>
    </alternativeName>
    <alternativeName>
        <fullName evidence="7">Bifunctional nitrogen sensor protein</fullName>
    </alternativeName>
    <domain>
        <recommendedName>
            <fullName evidence="7">[Protein-PII] uridylyltransferase</fullName>
            <shortName evidence="7">PII uridylyltransferase</shortName>
            <shortName evidence="7">UTase</shortName>
            <ecNumber evidence="7">2.7.7.59</ecNumber>
        </recommendedName>
    </domain>
    <domain>
        <recommendedName>
            <fullName evidence="7">[Protein-PII]-UMP uridylyl-removing enzyme</fullName>
            <shortName evidence="7">UR</shortName>
            <ecNumber evidence="7">3.1.4.-</ecNumber>
        </recommendedName>
    </domain>
</protein>
<gene>
    <name evidence="7 11" type="primary">glnD</name>
    <name evidence="11" type="ORF">GHA01_26340</name>
</gene>
<evidence type="ECO:0000259" key="10">
    <source>
        <dbReference type="PROSITE" id="PS51831"/>
    </source>
</evidence>
<keyword evidence="12" id="KW-1185">Reference proteome</keyword>
<evidence type="ECO:0000256" key="6">
    <source>
        <dbReference type="ARBA" id="ARBA00023268"/>
    </source>
</evidence>
<dbReference type="SUPFAM" id="SSF109604">
    <property type="entry name" value="HD-domain/PDEase-like"/>
    <property type="match status" value="1"/>
</dbReference>
<dbReference type="EC" id="2.7.7.59" evidence="7"/>
<dbReference type="Pfam" id="PF01966">
    <property type="entry name" value="HD"/>
    <property type="match status" value="1"/>
</dbReference>
<organism evidence="11 12">
    <name type="scientific">Novacetimonas hansenii</name>
    <name type="common">Komagataeibacter hansenii</name>
    <dbReference type="NCBI Taxonomy" id="436"/>
    <lineage>
        <taxon>Bacteria</taxon>
        <taxon>Pseudomonadati</taxon>
        <taxon>Pseudomonadota</taxon>
        <taxon>Alphaproteobacteria</taxon>
        <taxon>Acetobacterales</taxon>
        <taxon>Acetobacteraceae</taxon>
        <taxon>Novacetimonas</taxon>
    </lineage>
</organism>
<dbReference type="InterPro" id="IPR013546">
    <property type="entry name" value="PII_UdlTrfase/GS_AdlTrfase"/>
</dbReference>
<dbReference type="EC" id="3.1.4.-" evidence="7"/>
<proteinExistence type="inferred from homology"/>
<dbReference type="InterPro" id="IPR002912">
    <property type="entry name" value="ACT_dom"/>
</dbReference>
<reference evidence="11 12" key="1">
    <citation type="submission" date="2019-06" db="EMBL/GenBank/DDBJ databases">
        <title>Whole genome shotgun sequence of Komagataeibacter hansenii NBRC 14820.</title>
        <authorList>
            <person name="Hosoyama A."/>
            <person name="Uohara A."/>
            <person name="Ohji S."/>
            <person name="Ichikawa N."/>
        </authorList>
    </citation>
    <scope>NUCLEOTIDE SEQUENCE [LARGE SCALE GENOMIC DNA]</scope>
    <source>
        <strain evidence="11 12">NBRC 14820</strain>
    </source>
</reference>
<dbReference type="CDD" id="cd05401">
    <property type="entry name" value="NT_GlnE_GlnD_like"/>
    <property type="match status" value="1"/>
</dbReference>
<keyword evidence="6 7" id="KW-0511">Multifunctional enzyme</keyword>
<dbReference type="HAMAP" id="MF_00277">
    <property type="entry name" value="PII_uridylyl_transf"/>
    <property type="match status" value="1"/>
</dbReference>
<dbReference type="Pfam" id="PF08335">
    <property type="entry name" value="GlnD_UR_UTase"/>
    <property type="match status" value="1"/>
</dbReference>
<evidence type="ECO:0000256" key="2">
    <source>
        <dbReference type="ARBA" id="ARBA00022695"/>
    </source>
</evidence>
<dbReference type="Gene3D" id="3.30.460.10">
    <property type="entry name" value="Beta Polymerase, domain 2"/>
    <property type="match status" value="1"/>
</dbReference>
<dbReference type="PROSITE" id="PS51831">
    <property type="entry name" value="HD"/>
    <property type="match status" value="1"/>
</dbReference>
<keyword evidence="5 7" id="KW-0460">Magnesium</keyword>
<sequence>MSGPFAPKDADQTAMPSPAHAASTVEDMTIALRDALGLNAPYAPELPREEAISLFRRHLARFQSHVREEFEAHRLGGADAGKLLASYTDGMIRTLCEFATHSIRAESQVAGDVSFAITATGGYGRGLLAPFSDIDLLFLTPDEPSDEVRGVVEYILYFLWDLGLKVGHATRTIDECITEAEADTTVRTTLLDARLLAGDATLFAMFEARYIVACVTAGAACFITDKRRERAARHHRFGDSPYLVEPNVKEGRGGLRDLQTLYWMCRYTFGTRHVSDLLAPGFSALGLLTEQEAKRARRSWDFLWRVRFHLHYVSGRAEERLTFDVQPVVGGRMGYTRHGRQVGVERFMRHYFLTVREVMRLTLVLEPAVLRQALGPIANAPQADTQMRDAGFTVMDGRILPERGTSFEHEPIQMMRLLAWAKKRKLPIHPLAMQQMIRWERHAATLRGNAEASSIFLDLMCGTPPERARHGAPGTPPAAVQGDDAPSFHQMDEGRRKGNAYWLHILNETGLMGRLLPDWSRVVGQMQFDTYHVFTVDEHIIDALRILERVEHGSMADEIPLAYELARNLHSRRALYVAVLLHDIAKGRGGDHSEIGSEIALHVCPELGMDSEETETVSWLVLHHLLLSHTAFQRDIDDPKTILDLADIIQSPERLRLLLLLTIVDMRAVGPRVWNAWKATLLNELYMRVAEVLEGSMATTERDVRVARAKAATAQWLAEDGLPEGEIAHFMGLGYGSYWLSFDRDTHRRHIRLITESEARHSPLTVESQPIPARGVTEVTIYAADHPGLFSRIAGAVAIAGASIVDARIHTMTNGMALDTLWVQDADGAAFEEPQQLARLSMLVEQALSGQLNISKEIASCGRRGSGRRMRAIHVPPRVVIDNRASNACTVVEINGRDRPGLLHDITATISDQKLQIASAHITTYGVRAVDVFYVKDLFGLKITDKARLETIRQTLLAGLQKAEANATRLTSALDTVTI</sequence>
<evidence type="ECO:0000256" key="5">
    <source>
        <dbReference type="ARBA" id="ARBA00022842"/>
    </source>
</evidence>
<evidence type="ECO:0000256" key="1">
    <source>
        <dbReference type="ARBA" id="ARBA00022679"/>
    </source>
</evidence>
<comment type="activity regulation">
    <text evidence="7">Uridylyltransferase (UTase) activity is inhibited by glutamine, while glutamine activates uridylyl-removing (UR) activity.</text>
</comment>
<evidence type="ECO:0000256" key="7">
    <source>
        <dbReference type="HAMAP-Rule" id="MF_00277"/>
    </source>
</evidence>
<feature type="region of interest" description="Disordered" evidence="8">
    <location>
        <begin position="467"/>
        <end position="491"/>
    </location>
</feature>
<accession>A0ABQ0SHV4</accession>
<dbReference type="SUPFAM" id="SSF81301">
    <property type="entry name" value="Nucleotidyltransferase"/>
    <property type="match status" value="1"/>
</dbReference>
<comment type="domain">
    <text evidence="7">Has four distinct domains: an N-terminal nucleotidyltransferase (NT) domain responsible for UTase activity, a central HD domain that encodes UR activity, and two C-terminal ACT domains that seem to have a role in glutamine sensing.</text>
</comment>
<dbReference type="Pfam" id="PF01909">
    <property type="entry name" value="NTP_transf_2"/>
    <property type="match status" value="1"/>
</dbReference>
<dbReference type="InterPro" id="IPR010043">
    <property type="entry name" value="UTase/UR"/>
</dbReference>
<dbReference type="PANTHER" id="PTHR47320:SF1">
    <property type="entry name" value="BIFUNCTIONAL URIDYLYLTRANSFERASE_URIDYLYL-REMOVING ENZYME"/>
    <property type="match status" value="1"/>
</dbReference>
<comment type="caution">
    <text evidence="11">The sequence shown here is derived from an EMBL/GenBank/DDBJ whole genome shotgun (WGS) entry which is preliminary data.</text>
</comment>
<dbReference type="InterPro" id="IPR003607">
    <property type="entry name" value="HD/PDEase_dom"/>
</dbReference>
<name>A0ABQ0SHV4_NOVHA</name>
<dbReference type="Gene3D" id="3.30.70.260">
    <property type="match status" value="1"/>
</dbReference>
<dbReference type="GO" id="GO:0016779">
    <property type="term" value="F:nucleotidyltransferase activity"/>
    <property type="evidence" value="ECO:0007669"/>
    <property type="project" value="UniProtKB-KW"/>
</dbReference>
<evidence type="ECO:0000313" key="11">
    <source>
        <dbReference type="EMBL" id="GEC64785.1"/>
    </source>
</evidence>
<keyword evidence="2 7" id="KW-0548">Nucleotidyltransferase</keyword>
<feature type="region of interest" description="Uridylyltransferase" evidence="7">
    <location>
        <begin position="1"/>
        <end position="387"/>
    </location>
</feature>
<keyword evidence="1 7" id="KW-0808">Transferase</keyword>
<dbReference type="Pfam" id="PF24931">
    <property type="entry name" value="ACT_ACR9_3rd"/>
    <property type="match status" value="1"/>
</dbReference>
<keyword evidence="4 7" id="KW-0378">Hydrolase</keyword>
<comment type="cofactor">
    <cofactor evidence="7">
        <name>Mg(2+)</name>
        <dbReference type="ChEBI" id="CHEBI:18420"/>
    </cofactor>
</comment>
<dbReference type="Proteomes" id="UP000319478">
    <property type="component" value="Unassembled WGS sequence"/>
</dbReference>
<feature type="domain" description="HD" evidence="10">
    <location>
        <begin position="536"/>
        <end position="652"/>
    </location>
</feature>
<feature type="region of interest" description="Disordered" evidence="8">
    <location>
        <begin position="1"/>
        <end position="21"/>
    </location>
</feature>
<dbReference type="InterPro" id="IPR043519">
    <property type="entry name" value="NT_sf"/>
</dbReference>
<evidence type="ECO:0000256" key="3">
    <source>
        <dbReference type="ARBA" id="ARBA00022737"/>
    </source>
</evidence>
<dbReference type="SMART" id="SM00471">
    <property type="entry name" value="HDc"/>
    <property type="match status" value="1"/>
</dbReference>
<dbReference type="InterPro" id="IPR006674">
    <property type="entry name" value="HD_domain"/>
</dbReference>
<dbReference type="CDD" id="cd04899">
    <property type="entry name" value="ACT_ACR-UUR-like_2"/>
    <property type="match status" value="1"/>
</dbReference>
<dbReference type="Gene3D" id="1.10.3090.10">
    <property type="entry name" value="cca-adding enzyme, domain 2"/>
    <property type="match status" value="1"/>
</dbReference>
<dbReference type="PROSITE" id="PS51671">
    <property type="entry name" value="ACT"/>
    <property type="match status" value="2"/>
</dbReference>